<dbReference type="GO" id="GO:0003700">
    <property type="term" value="F:DNA-binding transcription factor activity"/>
    <property type="evidence" value="ECO:0007669"/>
    <property type="project" value="TreeGrafter"/>
</dbReference>
<dbReference type="SUPFAM" id="SSF46689">
    <property type="entry name" value="Homeodomain-like"/>
    <property type="match status" value="1"/>
</dbReference>
<evidence type="ECO:0000256" key="4">
    <source>
        <dbReference type="PROSITE-ProRule" id="PRU00335"/>
    </source>
</evidence>
<keyword evidence="3" id="KW-0804">Transcription</keyword>
<dbReference type="PANTHER" id="PTHR30055:SF220">
    <property type="entry name" value="TETR-FAMILY REGULATORY PROTEIN"/>
    <property type="match status" value="1"/>
</dbReference>
<dbReference type="PROSITE" id="PS50977">
    <property type="entry name" value="HTH_TETR_2"/>
    <property type="match status" value="1"/>
</dbReference>
<evidence type="ECO:0000313" key="6">
    <source>
        <dbReference type="EMBL" id="XDO95818.1"/>
    </source>
</evidence>
<feature type="DNA-binding region" description="H-T-H motif" evidence="4">
    <location>
        <begin position="34"/>
        <end position="53"/>
    </location>
</feature>
<dbReference type="InterPro" id="IPR025996">
    <property type="entry name" value="MT1864/Rv1816-like_C"/>
</dbReference>
<dbReference type="InterPro" id="IPR050109">
    <property type="entry name" value="HTH-type_TetR-like_transc_reg"/>
</dbReference>
<evidence type="ECO:0000256" key="3">
    <source>
        <dbReference type="ARBA" id="ARBA00023163"/>
    </source>
</evidence>
<dbReference type="Pfam" id="PF13305">
    <property type="entry name" value="TetR_C_33"/>
    <property type="match status" value="1"/>
</dbReference>
<evidence type="ECO:0000259" key="5">
    <source>
        <dbReference type="PROSITE" id="PS50977"/>
    </source>
</evidence>
<dbReference type="InterPro" id="IPR009057">
    <property type="entry name" value="Homeodomain-like_sf"/>
</dbReference>
<name>A0AB39KQ96_9CAUL</name>
<reference evidence="6" key="1">
    <citation type="submission" date="2024-06" db="EMBL/GenBank/DDBJ databases">
        <title>Caulobacter inopinatus, sp. nov.</title>
        <authorList>
            <person name="Donachie S.P."/>
        </authorList>
    </citation>
    <scope>NUCLEOTIDE SEQUENCE</scope>
    <source>
        <strain evidence="6">73W</strain>
    </source>
</reference>
<dbReference type="AlphaFoldDB" id="A0AB39KQ96"/>
<keyword evidence="2 4" id="KW-0238">DNA-binding</keyword>
<accession>A0AB39KQ96</accession>
<feature type="domain" description="HTH tetR-type" evidence="5">
    <location>
        <begin position="11"/>
        <end position="71"/>
    </location>
</feature>
<dbReference type="GO" id="GO:0000976">
    <property type="term" value="F:transcription cis-regulatory region binding"/>
    <property type="evidence" value="ECO:0007669"/>
    <property type="project" value="TreeGrafter"/>
</dbReference>
<keyword evidence="1" id="KW-0805">Transcription regulation</keyword>
<dbReference type="RefSeq" id="WP_369058661.1">
    <property type="nucleotide sequence ID" value="NZ_CP158375.1"/>
</dbReference>
<organism evidence="6">
    <name type="scientific">Caulobacter sp. 73W</name>
    <dbReference type="NCBI Taxonomy" id="3161137"/>
    <lineage>
        <taxon>Bacteria</taxon>
        <taxon>Pseudomonadati</taxon>
        <taxon>Pseudomonadota</taxon>
        <taxon>Alphaproteobacteria</taxon>
        <taxon>Caulobacterales</taxon>
        <taxon>Caulobacteraceae</taxon>
        <taxon>Caulobacter</taxon>
    </lineage>
</organism>
<dbReference type="InterPro" id="IPR001647">
    <property type="entry name" value="HTH_TetR"/>
</dbReference>
<sequence length="199" mass="21515">MPRVLSTAEITDFRERLCAVAERLFAERGAEGVTLRQVAAELGVSAMTPYRYFKDKDEILAAVRTSAFERFASAMEAAYSGTTGDARVKSQAVAAAYMQFATQSPQAYRLMVDIAQPNEADYPDLVAAVERSRATMTAYVQGLVDEGVLAGDPYQIGLAFWAAMHGVMSLRLAGKLPEADEAAVRGLIFHALGKGLRPS</sequence>
<protein>
    <submittedName>
        <fullName evidence="6">TetR/AcrR family transcriptional regulator</fullName>
    </submittedName>
</protein>
<dbReference type="EMBL" id="CP158375">
    <property type="protein sequence ID" value="XDO95818.1"/>
    <property type="molecule type" value="Genomic_DNA"/>
</dbReference>
<evidence type="ECO:0000256" key="1">
    <source>
        <dbReference type="ARBA" id="ARBA00023015"/>
    </source>
</evidence>
<dbReference type="PRINTS" id="PR00455">
    <property type="entry name" value="HTHTETR"/>
</dbReference>
<dbReference type="SUPFAM" id="SSF48498">
    <property type="entry name" value="Tetracyclin repressor-like, C-terminal domain"/>
    <property type="match status" value="1"/>
</dbReference>
<evidence type="ECO:0000256" key="2">
    <source>
        <dbReference type="ARBA" id="ARBA00023125"/>
    </source>
</evidence>
<dbReference type="PANTHER" id="PTHR30055">
    <property type="entry name" value="HTH-TYPE TRANSCRIPTIONAL REGULATOR RUTR"/>
    <property type="match status" value="1"/>
</dbReference>
<gene>
    <name evidence="6" type="ORF">ABOZ73_13555</name>
</gene>
<dbReference type="Gene3D" id="1.10.357.10">
    <property type="entry name" value="Tetracycline Repressor, domain 2"/>
    <property type="match status" value="1"/>
</dbReference>
<dbReference type="Pfam" id="PF00440">
    <property type="entry name" value="TetR_N"/>
    <property type="match status" value="1"/>
</dbReference>
<proteinExistence type="predicted"/>
<dbReference type="InterPro" id="IPR036271">
    <property type="entry name" value="Tet_transcr_reg_TetR-rel_C_sf"/>
</dbReference>